<keyword evidence="2" id="KW-0813">Transport</keyword>
<reference evidence="7" key="1">
    <citation type="submission" date="2021-04" db="EMBL/GenBank/DDBJ databases">
        <title>Genome based classification of Actinospica acidithermotolerans sp. nov., an actinobacterium isolated from an Indonesian hot spring.</title>
        <authorList>
            <person name="Kusuma A.B."/>
            <person name="Putra K.E."/>
            <person name="Nafisah S."/>
            <person name="Loh J."/>
            <person name="Nouioui I."/>
            <person name="Goodfellow M."/>
        </authorList>
    </citation>
    <scope>NUCLEOTIDE SEQUENCE</scope>
    <source>
        <strain evidence="7">MGRD01-02</strain>
    </source>
</reference>
<dbReference type="InterPro" id="IPR003439">
    <property type="entry name" value="ABC_transporter-like_ATP-bd"/>
</dbReference>
<evidence type="ECO:0000256" key="1">
    <source>
        <dbReference type="ARBA" id="ARBA00004202"/>
    </source>
</evidence>
<evidence type="ECO:0000256" key="4">
    <source>
        <dbReference type="ARBA" id="ARBA00022840"/>
    </source>
</evidence>
<dbReference type="AlphaFoldDB" id="A0A941IJ18"/>
<evidence type="ECO:0000256" key="3">
    <source>
        <dbReference type="ARBA" id="ARBA00022741"/>
    </source>
</evidence>
<keyword evidence="8" id="KW-1185">Reference proteome</keyword>
<dbReference type="Pfam" id="PF00005">
    <property type="entry name" value="ABC_tran"/>
    <property type="match status" value="1"/>
</dbReference>
<dbReference type="InterPro" id="IPR050763">
    <property type="entry name" value="ABC_transporter_ATP-binding"/>
</dbReference>
<proteinExistence type="predicted"/>
<evidence type="ECO:0000259" key="6">
    <source>
        <dbReference type="PROSITE" id="PS50893"/>
    </source>
</evidence>
<dbReference type="InterPro" id="IPR003593">
    <property type="entry name" value="AAA+_ATPase"/>
</dbReference>
<accession>A0A941IJ18</accession>
<dbReference type="SMART" id="SM00382">
    <property type="entry name" value="AAA"/>
    <property type="match status" value="1"/>
</dbReference>
<dbReference type="GO" id="GO:0046677">
    <property type="term" value="P:response to antibiotic"/>
    <property type="evidence" value="ECO:0007669"/>
    <property type="project" value="UniProtKB-KW"/>
</dbReference>
<dbReference type="GO" id="GO:0016887">
    <property type="term" value="F:ATP hydrolysis activity"/>
    <property type="evidence" value="ECO:0007669"/>
    <property type="project" value="InterPro"/>
</dbReference>
<organism evidence="7 8">
    <name type="scientific">Actinospica acidithermotolerans</name>
    <dbReference type="NCBI Taxonomy" id="2828514"/>
    <lineage>
        <taxon>Bacteria</taxon>
        <taxon>Bacillati</taxon>
        <taxon>Actinomycetota</taxon>
        <taxon>Actinomycetes</taxon>
        <taxon>Catenulisporales</taxon>
        <taxon>Actinospicaceae</taxon>
        <taxon>Actinospica</taxon>
    </lineage>
</organism>
<name>A0A941IJ18_9ACTN</name>
<dbReference type="GO" id="GO:0005524">
    <property type="term" value="F:ATP binding"/>
    <property type="evidence" value="ECO:0007669"/>
    <property type="project" value="UniProtKB-KW"/>
</dbReference>
<protein>
    <submittedName>
        <fullName evidence="7">ABC transporter ATP-binding protein</fullName>
    </submittedName>
</protein>
<comment type="subcellular location">
    <subcellularLocation>
        <location evidence="1">Cell membrane</location>
        <topology evidence="1">Peripheral membrane protein</topology>
    </subcellularLocation>
</comment>
<dbReference type="GO" id="GO:0005886">
    <property type="term" value="C:plasma membrane"/>
    <property type="evidence" value="ECO:0007669"/>
    <property type="project" value="UniProtKB-SubCell"/>
</dbReference>
<keyword evidence="4 7" id="KW-0067">ATP-binding</keyword>
<dbReference type="Gene3D" id="3.40.50.300">
    <property type="entry name" value="P-loop containing nucleotide triphosphate hydrolases"/>
    <property type="match status" value="1"/>
</dbReference>
<dbReference type="InterPro" id="IPR027417">
    <property type="entry name" value="P-loop_NTPase"/>
</dbReference>
<evidence type="ECO:0000313" key="7">
    <source>
        <dbReference type="EMBL" id="MBR7827382.1"/>
    </source>
</evidence>
<dbReference type="SUPFAM" id="SSF52540">
    <property type="entry name" value="P-loop containing nucleoside triphosphate hydrolases"/>
    <property type="match status" value="1"/>
</dbReference>
<dbReference type="PANTHER" id="PTHR42711">
    <property type="entry name" value="ABC TRANSPORTER ATP-BINDING PROTEIN"/>
    <property type="match status" value="1"/>
</dbReference>
<dbReference type="EMBL" id="JAGSOH010000033">
    <property type="protein sequence ID" value="MBR7827382.1"/>
    <property type="molecule type" value="Genomic_DNA"/>
</dbReference>
<dbReference type="RefSeq" id="WP_212518526.1">
    <property type="nucleotide sequence ID" value="NZ_JAGSOH010000033.1"/>
</dbReference>
<dbReference type="PROSITE" id="PS50893">
    <property type="entry name" value="ABC_TRANSPORTER_2"/>
    <property type="match status" value="1"/>
</dbReference>
<gene>
    <name evidence="7" type="ORF">KDK95_13775</name>
</gene>
<evidence type="ECO:0000313" key="8">
    <source>
        <dbReference type="Proteomes" id="UP000676325"/>
    </source>
</evidence>
<feature type="domain" description="ABC transporter" evidence="6">
    <location>
        <begin position="15"/>
        <end position="238"/>
    </location>
</feature>
<sequence>MSNERLVGDPEVPAVSFEQVSKHYGPVQAVRELSLQLPQGRAIAFLGPNGAGKSTSMEILLGLKHASSGRVEVFGKPPRQAMTAGHVGAMLQSGGLPADVTVRELLTLMTKLHPKPLRVDEVLLRANIADLADRRAGKLSGGQTQRVRFAIAIAGDSDLIVLDEPTTGMDVENRHIFWNSMKDEAERGKTVLFATHYLEEADQIADQVVVINKGRLLANGSVSDIKAMAGFQRIAFRLPGVTREQLLNLPHVVSLDVLHDHVQIQTSDSDKTFYALLDQGLRPMEIEISALGLEQAFVAITERDNGDAVETTETEDAR</sequence>
<comment type="caution">
    <text evidence="7">The sequence shown here is derived from an EMBL/GenBank/DDBJ whole genome shotgun (WGS) entry which is preliminary data.</text>
</comment>
<keyword evidence="3" id="KW-0547">Nucleotide-binding</keyword>
<dbReference type="CDD" id="cd03230">
    <property type="entry name" value="ABC_DR_subfamily_A"/>
    <property type="match status" value="1"/>
</dbReference>
<dbReference type="Proteomes" id="UP000676325">
    <property type="component" value="Unassembled WGS sequence"/>
</dbReference>
<dbReference type="PANTHER" id="PTHR42711:SF17">
    <property type="entry name" value="ABC TRANSPORTER ATP-BINDING PROTEIN"/>
    <property type="match status" value="1"/>
</dbReference>
<evidence type="ECO:0000256" key="2">
    <source>
        <dbReference type="ARBA" id="ARBA00022448"/>
    </source>
</evidence>
<evidence type="ECO:0000256" key="5">
    <source>
        <dbReference type="ARBA" id="ARBA00023251"/>
    </source>
</evidence>
<keyword evidence="5" id="KW-0046">Antibiotic resistance</keyword>